<dbReference type="EMBL" id="LHPF02000043">
    <property type="protein sequence ID" value="PSC68072.1"/>
    <property type="molecule type" value="Genomic_DNA"/>
</dbReference>
<dbReference type="SUPFAM" id="SSF56300">
    <property type="entry name" value="Metallo-dependent phosphatases"/>
    <property type="match status" value="1"/>
</dbReference>
<evidence type="ECO:0000256" key="2">
    <source>
        <dbReference type="ARBA" id="ARBA00022837"/>
    </source>
</evidence>
<dbReference type="SMART" id="SM00607">
    <property type="entry name" value="FTP"/>
    <property type="match status" value="1"/>
</dbReference>
<keyword evidence="2" id="KW-0106">Calcium</keyword>
<dbReference type="InterPro" id="IPR029052">
    <property type="entry name" value="Metallo-depent_PP-like"/>
</dbReference>
<feature type="signal peptide" evidence="4">
    <location>
        <begin position="1"/>
        <end position="24"/>
    </location>
</feature>
<dbReference type="PRINTS" id="PR01607">
    <property type="entry name" value="APYRASEFAMLY"/>
</dbReference>
<protein>
    <submittedName>
        <fullName evidence="6">Multifunctional 2, 3 -cyclic-nucleotide 2 -phosphodiesterase 5 -nucleotidase 3 -nucleotidase</fullName>
    </submittedName>
</protein>
<reference evidence="6 7" key="1">
    <citation type="journal article" date="2018" name="Plant J.">
        <title>Genome sequences of Chlorella sorokiniana UTEX 1602 and Micractinium conductrix SAG 241.80: implications to maltose excretion by a green alga.</title>
        <authorList>
            <person name="Arriola M.B."/>
            <person name="Velmurugan N."/>
            <person name="Zhang Y."/>
            <person name="Plunkett M.H."/>
            <person name="Hondzo H."/>
            <person name="Barney B.M."/>
        </authorList>
    </citation>
    <scope>NUCLEOTIDE SEQUENCE [LARGE SCALE GENOMIC DNA]</scope>
    <source>
        <strain evidence="6 7">SAG 241.80</strain>
    </source>
</reference>
<dbReference type="InterPro" id="IPR004843">
    <property type="entry name" value="Calcineurin-like_PHP"/>
</dbReference>
<evidence type="ECO:0000256" key="1">
    <source>
        <dbReference type="ARBA" id="ARBA00022723"/>
    </source>
</evidence>
<keyword evidence="4" id="KW-0732">Signal</keyword>
<keyword evidence="7" id="KW-1185">Reference proteome</keyword>
<evidence type="ECO:0000259" key="5">
    <source>
        <dbReference type="SMART" id="SM00607"/>
    </source>
</evidence>
<evidence type="ECO:0000313" key="6">
    <source>
        <dbReference type="EMBL" id="PSC68072.1"/>
    </source>
</evidence>
<name>A0A2P6V1W5_9CHLO</name>
<keyword evidence="1" id="KW-0479">Metal-binding</keyword>
<gene>
    <name evidence="6" type="ORF">C2E20_8315</name>
</gene>
<dbReference type="OrthoDB" id="531680at2759"/>
<dbReference type="SUPFAM" id="SSF55816">
    <property type="entry name" value="5'-nucleotidase (syn. UDP-sugar hydrolase), C-terminal domain"/>
    <property type="match status" value="1"/>
</dbReference>
<dbReference type="InterPro" id="IPR036907">
    <property type="entry name" value="5'-Nucleotdase_C_sf"/>
</dbReference>
<accession>A0A2P6V1W5</accession>
<dbReference type="GO" id="GO:0046872">
    <property type="term" value="F:metal ion binding"/>
    <property type="evidence" value="ECO:0007669"/>
    <property type="project" value="UniProtKB-KW"/>
</dbReference>
<dbReference type="PANTHER" id="PTHR11575:SF24">
    <property type="entry name" value="5'-NUCLEOTIDASE"/>
    <property type="match status" value="1"/>
</dbReference>
<dbReference type="GO" id="GO:0016787">
    <property type="term" value="F:hydrolase activity"/>
    <property type="evidence" value="ECO:0007669"/>
    <property type="project" value="InterPro"/>
</dbReference>
<keyword evidence="3" id="KW-1015">Disulfide bond</keyword>
<sequence>MTQPRSAWALLAATAALLAACVRAADPVWLKPGDLPTTASTNPAGEVFRRFPSATVFTLSDLNPLLGSTAGALDGAANCAPGSDAARRKYSVCLNEVSLFSGLTLYSSEAGDNGLQFLGTTDRGPNQGCKDIKDEVAGEAAGLTCKSTDNSAAACNDWGDAYYGHDTYKGRAMNQTSASNLGQGFPVPRFSPGFMGLRADTASGTLSVTGQCSPWYPGSGSDRVLLTGLPNWQAGPYLPNQGDNVPFGGMCTEPDASEWPVAARFYNPAGIDVEDIQVIPGTSPKLCLISDEYSPSLAVVNCDLAAPACGQVMVRYVPQSLGGAQYFGAFSGYTVKAILPDAFLKAATTRAWKTQRSDNPASWGQVPSAKSIYGSSFAWASQLVKGAALPQDYPLLLVGERAKDQVKVYLADFSQATDVSGLYPRPQGATSPDYLHFDSTAYTTASSTTTDVVAALKAAGVQPARKVLAFDTGVLAGATAAPRIPGWVGATAKQEGLAALGDCAVAIGDDNDFGLGGNPQSQLNIVRLPKCITQLYRTLNPATAVDLRIVHVNDIHARFEPADSSYNPVDPSKYASSCGGLARLAGFVKAAHSEAEAAAADILVLHAGDQYTGTAWDTYYTLKGKFSVAGLLNLIGFDAMTVGNNEMDFGPANLAGFASTLEAPLLSCNVDASRNAHLAGKVKPYTIKTLPVSGKKVAIIGLTPPDTAATSSPGSTVDILTIEASLPGCITAAKAEGAEMIILMAHIGDDKDQIVAAAAAFADVDLIIGGQSHTFLYGTPAPGGQPQLPAFPNPSLTGSAREGAGAAGPYPTNVLNGAKTVPVVTALWGGRYVGRLSTTWDLSGSLQSYSGAPVLLGGASSSNPVADDPAVAARVAELRAPLALLGNTVVGELVTPLFGHADRNIVRNQETNTGNLVCAALRFAAETGIVSPSNVTLGQINSVLSFGNTMVLMRIKPATLISTLNDALSGQVFRLVDATLDDASGASLFSYSGDILLLTSNFVAAGGDNFTALAAVPILLETSIGDAQVVADYITAKSPVTATKDGRIANCATDTSALSGPEHLVCRGFFPGQPHRCGKTVKFPAKQAIDGKAGTFAMTAPQATPWLGIDLGKKQQVQKVVVTFAGPALGAPALKNTYSVTVRVGDSKPAASASQPNTGIDRSAGALCSTLGSLKNAGQETITCSAPMRGRYVTLELKSSVANSQSELAVVEVAVWGARS</sequence>
<dbReference type="STRING" id="554055.A0A2P6V1W5"/>
<dbReference type="InterPro" id="IPR006585">
    <property type="entry name" value="FTP1"/>
</dbReference>
<dbReference type="AlphaFoldDB" id="A0A2P6V1W5"/>
<dbReference type="Gene3D" id="3.90.780.10">
    <property type="entry name" value="5'-Nucleotidase, C-terminal domain"/>
    <property type="match status" value="1"/>
</dbReference>
<comment type="caution">
    <text evidence="6">The sequence shown here is derived from an EMBL/GenBank/DDBJ whole genome shotgun (WGS) entry which is preliminary data.</text>
</comment>
<dbReference type="SUPFAM" id="SSF49785">
    <property type="entry name" value="Galactose-binding domain-like"/>
    <property type="match status" value="1"/>
</dbReference>
<dbReference type="Proteomes" id="UP000239649">
    <property type="component" value="Unassembled WGS sequence"/>
</dbReference>
<dbReference type="Gene3D" id="3.60.21.10">
    <property type="match status" value="1"/>
</dbReference>
<dbReference type="Pfam" id="PF00149">
    <property type="entry name" value="Metallophos"/>
    <property type="match status" value="1"/>
</dbReference>
<dbReference type="GO" id="GO:0009166">
    <property type="term" value="P:nucleotide catabolic process"/>
    <property type="evidence" value="ECO:0007669"/>
    <property type="project" value="InterPro"/>
</dbReference>
<feature type="domain" description="Fucolectin tachylectin-4 pentraxin-1" evidence="5">
    <location>
        <begin position="1062"/>
        <end position="1219"/>
    </location>
</feature>
<dbReference type="InterPro" id="IPR006179">
    <property type="entry name" value="5_nucleotidase/apyrase"/>
</dbReference>
<evidence type="ECO:0000313" key="7">
    <source>
        <dbReference type="Proteomes" id="UP000239649"/>
    </source>
</evidence>
<dbReference type="Pfam" id="PF22633">
    <property type="entry name" value="F5_F8_type_C_2"/>
    <property type="match status" value="1"/>
</dbReference>
<dbReference type="PROSITE" id="PS51257">
    <property type="entry name" value="PROKAR_LIPOPROTEIN"/>
    <property type="match status" value="1"/>
</dbReference>
<organism evidence="6 7">
    <name type="scientific">Micractinium conductrix</name>
    <dbReference type="NCBI Taxonomy" id="554055"/>
    <lineage>
        <taxon>Eukaryota</taxon>
        <taxon>Viridiplantae</taxon>
        <taxon>Chlorophyta</taxon>
        <taxon>core chlorophytes</taxon>
        <taxon>Trebouxiophyceae</taxon>
        <taxon>Chlorellales</taxon>
        <taxon>Chlorellaceae</taxon>
        <taxon>Chlorella clade</taxon>
        <taxon>Micractinium</taxon>
    </lineage>
</organism>
<evidence type="ECO:0000256" key="4">
    <source>
        <dbReference type="SAM" id="SignalP"/>
    </source>
</evidence>
<evidence type="ECO:0000256" key="3">
    <source>
        <dbReference type="ARBA" id="ARBA00023157"/>
    </source>
</evidence>
<feature type="chain" id="PRO_5015187733" evidence="4">
    <location>
        <begin position="25"/>
        <end position="1220"/>
    </location>
</feature>
<dbReference type="PANTHER" id="PTHR11575">
    <property type="entry name" value="5'-NUCLEOTIDASE-RELATED"/>
    <property type="match status" value="1"/>
</dbReference>
<dbReference type="InterPro" id="IPR008979">
    <property type="entry name" value="Galactose-bd-like_sf"/>
</dbReference>
<dbReference type="Gene3D" id="2.60.120.260">
    <property type="entry name" value="Galactose-binding domain-like"/>
    <property type="match status" value="1"/>
</dbReference>
<proteinExistence type="predicted"/>